<evidence type="ECO:0000313" key="5">
    <source>
        <dbReference type="Proteomes" id="UP000319004"/>
    </source>
</evidence>
<accession>A0A518HMS7</accession>
<dbReference type="Pfam" id="PF07811">
    <property type="entry name" value="TadE"/>
    <property type="match status" value="1"/>
</dbReference>
<keyword evidence="2" id="KW-0472">Membrane</keyword>
<evidence type="ECO:0000256" key="2">
    <source>
        <dbReference type="SAM" id="Phobius"/>
    </source>
</evidence>
<sequence length="177" mass="19125">MTATHNSAIATNGSDNHVNAPTADFQTDTGFQSEIRPPDRARTGNRVGRRRRRGSAMVEFAIVAPLLFFFFFAAFEFCRVAMIRHTVDNAVYEGCRKAIVPGGTAADARSTANTVLGTLGLHGATVNVSPAQINNQTPELTVTIEVSLDANTFVPPQFTGGKKIVRTLTMKRETANL</sequence>
<proteinExistence type="predicted"/>
<dbReference type="AlphaFoldDB" id="A0A518HMS7"/>
<feature type="transmembrane region" description="Helical" evidence="2">
    <location>
        <begin position="56"/>
        <end position="75"/>
    </location>
</feature>
<dbReference type="EMBL" id="CP037423">
    <property type="protein sequence ID" value="QDV42130.1"/>
    <property type="molecule type" value="Genomic_DNA"/>
</dbReference>
<protein>
    <submittedName>
        <fullName evidence="4">TadE-like protein</fullName>
    </submittedName>
</protein>
<feature type="region of interest" description="Disordered" evidence="1">
    <location>
        <begin position="1"/>
        <end position="50"/>
    </location>
</feature>
<evidence type="ECO:0000259" key="3">
    <source>
        <dbReference type="Pfam" id="PF07811"/>
    </source>
</evidence>
<feature type="compositionally biased region" description="Polar residues" evidence="1">
    <location>
        <begin position="1"/>
        <end position="32"/>
    </location>
</feature>
<evidence type="ECO:0000256" key="1">
    <source>
        <dbReference type="SAM" id="MobiDB-lite"/>
    </source>
</evidence>
<keyword evidence="5" id="KW-1185">Reference proteome</keyword>
<organism evidence="4 5">
    <name type="scientific">Stieleria neptunia</name>
    <dbReference type="NCBI Taxonomy" id="2527979"/>
    <lineage>
        <taxon>Bacteria</taxon>
        <taxon>Pseudomonadati</taxon>
        <taxon>Planctomycetota</taxon>
        <taxon>Planctomycetia</taxon>
        <taxon>Pirellulales</taxon>
        <taxon>Pirellulaceae</taxon>
        <taxon>Stieleria</taxon>
    </lineage>
</organism>
<dbReference type="Proteomes" id="UP000319004">
    <property type="component" value="Chromosome"/>
</dbReference>
<keyword evidence="2" id="KW-0812">Transmembrane</keyword>
<name>A0A518HMS7_9BACT</name>
<gene>
    <name evidence="4" type="ORF">Enr13x_19730</name>
</gene>
<keyword evidence="2" id="KW-1133">Transmembrane helix</keyword>
<evidence type="ECO:0000313" key="4">
    <source>
        <dbReference type="EMBL" id="QDV42130.1"/>
    </source>
</evidence>
<dbReference type="OrthoDB" id="271198at2"/>
<dbReference type="KEGG" id="snep:Enr13x_19730"/>
<reference evidence="4 5" key="1">
    <citation type="submission" date="2019-03" db="EMBL/GenBank/DDBJ databases">
        <title>Deep-cultivation of Planctomycetes and their phenomic and genomic characterization uncovers novel biology.</title>
        <authorList>
            <person name="Wiegand S."/>
            <person name="Jogler M."/>
            <person name="Boedeker C."/>
            <person name="Pinto D."/>
            <person name="Vollmers J."/>
            <person name="Rivas-Marin E."/>
            <person name="Kohn T."/>
            <person name="Peeters S.H."/>
            <person name="Heuer A."/>
            <person name="Rast P."/>
            <person name="Oberbeckmann S."/>
            <person name="Bunk B."/>
            <person name="Jeske O."/>
            <person name="Meyerdierks A."/>
            <person name="Storesund J.E."/>
            <person name="Kallscheuer N."/>
            <person name="Luecker S."/>
            <person name="Lage O.M."/>
            <person name="Pohl T."/>
            <person name="Merkel B.J."/>
            <person name="Hornburger P."/>
            <person name="Mueller R.-W."/>
            <person name="Bruemmer F."/>
            <person name="Labrenz M."/>
            <person name="Spormann A.M."/>
            <person name="Op den Camp H."/>
            <person name="Overmann J."/>
            <person name="Amann R."/>
            <person name="Jetten M.S.M."/>
            <person name="Mascher T."/>
            <person name="Medema M.H."/>
            <person name="Devos D.P."/>
            <person name="Kaster A.-K."/>
            <person name="Ovreas L."/>
            <person name="Rohde M."/>
            <person name="Galperin M.Y."/>
            <person name="Jogler C."/>
        </authorList>
    </citation>
    <scope>NUCLEOTIDE SEQUENCE [LARGE SCALE GENOMIC DNA]</scope>
    <source>
        <strain evidence="4 5">Enr13</strain>
    </source>
</reference>
<dbReference type="InterPro" id="IPR012495">
    <property type="entry name" value="TadE-like_dom"/>
</dbReference>
<feature type="domain" description="TadE-like" evidence="3">
    <location>
        <begin position="54"/>
        <end position="96"/>
    </location>
</feature>